<dbReference type="GO" id="GO:0097550">
    <property type="term" value="C:transcription preinitiation complex"/>
    <property type="evidence" value="ECO:0007669"/>
    <property type="project" value="TreeGrafter"/>
</dbReference>
<keyword evidence="2" id="KW-0804">Transcription</keyword>
<evidence type="ECO:0000256" key="1">
    <source>
        <dbReference type="ARBA" id="ARBA00023015"/>
    </source>
</evidence>
<dbReference type="AlphaFoldDB" id="A0A8S2AJY4"/>
<dbReference type="SUPFAM" id="SSF47954">
    <property type="entry name" value="Cyclin-like"/>
    <property type="match status" value="2"/>
</dbReference>
<dbReference type="Gene3D" id="1.10.472.10">
    <property type="entry name" value="Cyclin-like"/>
    <property type="match status" value="1"/>
</dbReference>
<dbReference type="InterPro" id="IPR013150">
    <property type="entry name" value="TFIIB_cyclin"/>
</dbReference>
<dbReference type="Proteomes" id="UP000682877">
    <property type="component" value="Chromosome 5"/>
</dbReference>
<organism evidence="4 5">
    <name type="scientific">Arabidopsis arenosa</name>
    <name type="common">Sand rock-cress</name>
    <name type="synonym">Cardaminopsis arenosa</name>
    <dbReference type="NCBI Taxonomy" id="38785"/>
    <lineage>
        <taxon>Eukaryota</taxon>
        <taxon>Viridiplantae</taxon>
        <taxon>Streptophyta</taxon>
        <taxon>Embryophyta</taxon>
        <taxon>Tracheophyta</taxon>
        <taxon>Spermatophyta</taxon>
        <taxon>Magnoliopsida</taxon>
        <taxon>eudicotyledons</taxon>
        <taxon>Gunneridae</taxon>
        <taxon>Pentapetalae</taxon>
        <taxon>rosids</taxon>
        <taxon>malvids</taxon>
        <taxon>Brassicales</taxon>
        <taxon>Brassicaceae</taxon>
        <taxon>Camelineae</taxon>
        <taxon>Arabidopsis</taxon>
    </lineage>
</organism>
<accession>A0A8S2AJY4</accession>
<dbReference type="GO" id="GO:0017025">
    <property type="term" value="F:TBP-class protein binding"/>
    <property type="evidence" value="ECO:0007669"/>
    <property type="project" value="InterPro"/>
</dbReference>
<dbReference type="PANTHER" id="PTHR11618">
    <property type="entry name" value="TRANSCRIPTION INITIATION FACTOR IIB-RELATED"/>
    <property type="match status" value="1"/>
</dbReference>
<evidence type="ECO:0000259" key="3">
    <source>
        <dbReference type="Pfam" id="PF00382"/>
    </source>
</evidence>
<dbReference type="Gene3D" id="1.10.472.170">
    <property type="match status" value="1"/>
</dbReference>
<sequence>MKWGNCCRRCKQATVVTNHVERRTRCSGCGLEFKYRSIGDGVHVAENNTVRLSDPTNPVLSNSGLSIVTTEHKNGSFDDPLSPNLENSLKPRLDPVSIATTAPKNGSSNDFLSLTLGTSQNSETITASSDEVLRSDLGNFQNKALSIEAISDGLDLPATIKDHANEIFKEVEDYSRGKERNVLFAACIYIACRENDSTLSMGEISKVANEATISGISKTIGFIAEKLNIDKNWLMNIKATDFIKRFCSELGLDSEAVEAAQAAAETYDYISIGRRSPVSVAAGVVYAIARISYEKKLLKGIIEATGVAENTIKGTYEDLLPKLPTIIPKWFAKAKDLKNLGGS</sequence>
<gene>
    <name evidence="4" type="ORF">AARE701A_LOCUS13638</name>
</gene>
<feature type="domain" description="Transcription factor TFIIB cyclin-like" evidence="3">
    <location>
        <begin position="237"/>
        <end position="320"/>
    </location>
</feature>
<reference evidence="4" key="1">
    <citation type="submission" date="2021-01" db="EMBL/GenBank/DDBJ databases">
        <authorList>
            <person name="Bezrukov I."/>
        </authorList>
    </citation>
    <scope>NUCLEOTIDE SEQUENCE</scope>
</reference>
<dbReference type="InterPro" id="IPR036915">
    <property type="entry name" value="Cyclin-like_sf"/>
</dbReference>
<name>A0A8S2AJY4_ARAAE</name>
<dbReference type="GO" id="GO:0005634">
    <property type="term" value="C:nucleus"/>
    <property type="evidence" value="ECO:0007669"/>
    <property type="project" value="TreeGrafter"/>
</dbReference>
<evidence type="ECO:0000256" key="2">
    <source>
        <dbReference type="ARBA" id="ARBA00023163"/>
    </source>
</evidence>
<dbReference type="GO" id="GO:0070897">
    <property type="term" value="P:transcription preinitiation complex assembly"/>
    <property type="evidence" value="ECO:0007669"/>
    <property type="project" value="InterPro"/>
</dbReference>
<dbReference type="EMBL" id="LR999455">
    <property type="protein sequence ID" value="CAE6076539.1"/>
    <property type="molecule type" value="Genomic_DNA"/>
</dbReference>
<dbReference type="PRINTS" id="PR00685">
    <property type="entry name" value="TIFACTORIIB"/>
</dbReference>
<proteinExistence type="predicted"/>
<evidence type="ECO:0000313" key="5">
    <source>
        <dbReference type="Proteomes" id="UP000682877"/>
    </source>
</evidence>
<dbReference type="Pfam" id="PF00382">
    <property type="entry name" value="TFIIB"/>
    <property type="match status" value="2"/>
</dbReference>
<dbReference type="PANTHER" id="PTHR11618:SF79">
    <property type="entry name" value="CYCLIN FAMILY PROTEIN"/>
    <property type="match status" value="1"/>
</dbReference>
<keyword evidence="5" id="KW-1185">Reference proteome</keyword>
<evidence type="ECO:0000313" key="4">
    <source>
        <dbReference type="EMBL" id="CAE6076539.1"/>
    </source>
</evidence>
<dbReference type="InterPro" id="IPR000812">
    <property type="entry name" value="TFIIB"/>
</dbReference>
<keyword evidence="1" id="KW-0805">Transcription regulation</keyword>
<protein>
    <recommendedName>
        <fullName evidence="3">Transcription factor TFIIB cyclin-like domain-containing protein</fullName>
    </recommendedName>
</protein>
<feature type="domain" description="Transcription factor TFIIB cyclin-like" evidence="3">
    <location>
        <begin position="140"/>
        <end position="209"/>
    </location>
</feature>